<evidence type="ECO:0000313" key="1">
    <source>
        <dbReference type="Proteomes" id="UP000887574"/>
    </source>
</evidence>
<keyword evidence="1" id="KW-1185">Reference proteome</keyword>
<name>A0A915DBK6_9BILA</name>
<organism evidence="1 2">
    <name type="scientific">Ditylenchus dipsaci</name>
    <dbReference type="NCBI Taxonomy" id="166011"/>
    <lineage>
        <taxon>Eukaryota</taxon>
        <taxon>Metazoa</taxon>
        <taxon>Ecdysozoa</taxon>
        <taxon>Nematoda</taxon>
        <taxon>Chromadorea</taxon>
        <taxon>Rhabditida</taxon>
        <taxon>Tylenchina</taxon>
        <taxon>Tylenchomorpha</taxon>
        <taxon>Sphaerularioidea</taxon>
        <taxon>Anguinidae</taxon>
        <taxon>Anguininae</taxon>
        <taxon>Ditylenchus</taxon>
    </lineage>
</organism>
<dbReference type="Proteomes" id="UP000887574">
    <property type="component" value="Unplaced"/>
</dbReference>
<reference evidence="2" key="1">
    <citation type="submission" date="2022-11" db="UniProtKB">
        <authorList>
            <consortium name="WormBaseParasite"/>
        </authorList>
    </citation>
    <scope>IDENTIFICATION</scope>
</reference>
<protein>
    <submittedName>
        <fullName evidence="2">Uncharacterized protein</fullName>
    </submittedName>
</protein>
<dbReference type="WBParaSite" id="jg17704">
    <property type="protein sequence ID" value="jg17704"/>
    <property type="gene ID" value="jg17704"/>
</dbReference>
<sequence>MDPEEPGLTQNHVKILSSWKAQKEKISEMTQLSLKSANNSLPEAATDHAQKLVDFIIYLSQVRTKNKSSTSKSIMEDQETINAAVPSPREGAQIGLTPTYVHLAGENSRQHQRSGAFIN</sequence>
<accession>A0A915DBK6</accession>
<evidence type="ECO:0000313" key="2">
    <source>
        <dbReference type="WBParaSite" id="jg17704"/>
    </source>
</evidence>
<dbReference type="AlphaFoldDB" id="A0A915DBK6"/>
<proteinExistence type="predicted"/>